<dbReference type="GO" id="GO:0019867">
    <property type="term" value="C:outer membrane"/>
    <property type="evidence" value="ECO:0007669"/>
    <property type="project" value="InterPro"/>
</dbReference>
<dbReference type="AlphaFoldDB" id="A0A1Q2LEI8"/>
<dbReference type="GO" id="GO:0043165">
    <property type="term" value="P:Gram-negative-bacterium-type cell outer membrane assembly"/>
    <property type="evidence" value="ECO:0007669"/>
    <property type="project" value="InterPro"/>
</dbReference>
<dbReference type="EMBL" id="JRPH02000008">
    <property type="protein sequence ID" value="TLE05289.1"/>
    <property type="molecule type" value="Genomic_DNA"/>
</dbReference>
<accession>A0A1Q2LEI8</accession>
<dbReference type="Proteomes" id="UP000188298">
    <property type="component" value="Chromosome"/>
</dbReference>
<evidence type="ECO:0000313" key="2">
    <source>
        <dbReference type="EMBL" id="TLE05289.1"/>
    </source>
</evidence>
<keyword evidence="1" id="KW-0449">Lipoprotein</keyword>
<evidence type="ECO:0000313" key="4">
    <source>
        <dbReference type="Proteomes" id="UP000188298"/>
    </source>
</evidence>
<evidence type="ECO:0000313" key="3">
    <source>
        <dbReference type="Proteomes" id="UP000029870"/>
    </source>
</evidence>
<proteinExistence type="predicted"/>
<dbReference type="Pfam" id="PF04390">
    <property type="entry name" value="LptE"/>
    <property type="match status" value="1"/>
</dbReference>
<dbReference type="STRING" id="37372.XJ32_00760"/>
<sequence>MLFYRIFFIFFAIYVSGCGYKPMSYYANKALGEKVYVELIVNLENPEESVKIKDLVNEAIVSRFHSRIANKSEADSILKVNVENIQDTIIGTNTQGIATFYRVFLNISFSFNHNGKAFNFANQGYYDYAASLGSPTITYNNRSNAIIEAARQSLDRFISQIGYSASF</sequence>
<dbReference type="EMBL" id="CP019645">
    <property type="protein sequence ID" value="AQQ58866.1"/>
    <property type="molecule type" value="Genomic_DNA"/>
</dbReference>
<organism evidence="1 4">
    <name type="scientific">Helicobacter bilis</name>
    <dbReference type="NCBI Taxonomy" id="37372"/>
    <lineage>
        <taxon>Bacteria</taxon>
        <taxon>Pseudomonadati</taxon>
        <taxon>Campylobacterota</taxon>
        <taxon>Epsilonproteobacteria</taxon>
        <taxon>Campylobacterales</taxon>
        <taxon>Helicobacteraceae</taxon>
        <taxon>Helicobacter</taxon>
    </lineage>
</organism>
<dbReference type="KEGG" id="hbl:XJ32_00760"/>
<evidence type="ECO:0000313" key="1">
    <source>
        <dbReference type="EMBL" id="AQQ58866.1"/>
    </source>
</evidence>
<dbReference type="InterPro" id="IPR007485">
    <property type="entry name" value="LPS_assembly_LptE"/>
</dbReference>
<reference evidence="1 4" key="2">
    <citation type="submission" date="2017-02" db="EMBL/GenBank/DDBJ databases">
        <title>Whole genome sequencing of Helicobacter bilis strain AAQJH.</title>
        <authorList>
            <person name="Conlan S."/>
            <person name="Thomas P.J."/>
            <person name="Mullikin J."/>
            <person name="Palmore T.N."/>
            <person name="Frank K.M."/>
            <person name="Segre J.A."/>
        </authorList>
    </citation>
    <scope>NUCLEOTIDE SEQUENCE [LARGE SCALE GENOMIC DNA]</scope>
    <source>
        <strain evidence="1 4">AAQJH</strain>
    </source>
</reference>
<dbReference type="GeneID" id="60657448"/>
<gene>
    <name evidence="2" type="ORF">LS77_003485</name>
    <name evidence="1" type="ORF">XJ32_00760</name>
</gene>
<dbReference type="RefSeq" id="WP_004088720.1">
    <property type="nucleotide sequence ID" value="NZ_CAOUIW010000082.1"/>
</dbReference>
<dbReference type="Proteomes" id="UP000029870">
    <property type="component" value="Unassembled WGS sequence"/>
</dbReference>
<reference evidence="2" key="3">
    <citation type="submission" date="2018-04" db="EMBL/GenBank/DDBJ databases">
        <authorList>
            <person name="Sheh A."/>
            <person name="Shen Z."/>
            <person name="Mannion A.J."/>
            <person name="Fox J.G."/>
        </authorList>
    </citation>
    <scope>NUCLEOTIDE SEQUENCE</scope>
    <source>
        <strain evidence="2">Missouri</strain>
    </source>
</reference>
<protein>
    <submittedName>
        <fullName evidence="1">Lipoprotein</fullName>
    </submittedName>
</protein>
<reference evidence="2 3" key="1">
    <citation type="journal article" date="2014" name="Genome Announc.">
        <title>Draft genome sequences of eight enterohepatic helicobacter species isolated from both laboratory and wild rodents.</title>
        <authorList>
            <person name="Sheh A."/>
            <person name="Shen Z."/>
            <person name="Fox J.G."/>
        </authorList>
    </citation>
    <scope>NUCLEOTIDE SEQUENCE [LARGE SCALE GENOMIC DNA]</scope>
    <source>
        <strain evidence="2 3">Missouri</strain>
    </source>
</reference>
<name>A0A1Q2LEI8_9HELI</name>